<reference evidence="1" key="1">
    <citation type="submission" date="2018-05" db="EMBL/GenBank/DDBJ databases">
        <authorList>
            <person name="Lanie J.A."/>
            <person name="Ng W.-L."/>
            <person name="Kazmierczak K.M."/>
            <person name="Andrzejewski T.M."/>
            <person name="Davidsen T.M."/>
            <person name="Wayne K.J."/>
            <person name="Tettelin H."/>
            <person name="Glass J.I."/>
            <person name="Rusch D."/>
            <person name="Podicherti R."/>
            <person name="Tsui H.-C.T."/>
            <person name="Winkler M.E."/>
        </authorList>
    </citation>
    <scope>NUCLEOTIDE SEQUENCE</scope>
</reference>
<evidence type="ECO:0000313" key="1">
    <source>
        <dbReference type="EMBL" id="SVA24843.1"/>
    </source>
</evidence>
<name>A0A381UDW9_9ZZZZ</name>
<dbReference type="EMBL" id="UINC01005997">
    <property type="protein sequence ID" value="SVA24843.1"/>
    <property type="molecule type" value="Genomic_DNA"/>
</dbReference>
<accession>A0A381UDW9</accession>
<dbReference type="AlphaFoldDB" id="A0A381UDW9"/>
<feature type="non-terminal residue" evidence="1">
    <location>
        <position position="1"/>
    </location>
</feature>
<organism evidence="1">
    <name type="scientific">marine metagenome</name>
    <dbReference type="NCBI Taxonomy" id="408172"/>
    <lineage>
        <taxon>unclassified sequences</taxon>
        <taxon>metagenomes</taxon>
        <taxon>ecological metagenomes</taxon>
    </lineage>
</organism>
<sequence>VSVLETKDFDLGQHSNVHLGFYSHYCQNQDNSANVEYSIDGGETWLPVIYMLEQADIVAGDGGTADAVATFENAQGDVALVDSLLYQDEDDYWDIELLDEPIGGSYGAFIGAAIDESLAPHISGRVNDSQTESKRYELHRLPNADKQSKVRIRFAMNGTWSWYWAVDNFGLYSIEEEPTTIPAIDSVAVDGGIATISWQGAAGVRLQKASNLANPNWSDIANTQGESSANEVADQVEAYYRLIRD</sequence>
<proteinExistence type="predicted"/>
<dbReference type="Gene3D" id="2.60.120.260">
    <property type="entry name" value="Galactose-binding domain-like"/>
    <property type="match status" value="1"/>
</dbReference>
<protein>
    <submittedName>
        <fullName evidence="1">Uncharacterized protein</fullName>
    </submittedName>
</protein>
<gene>
    <name evidence="1" type="ORF">METZ01_LOCUS77697</name>
</gene>